<evidence type="ECO:0000313" key="1">
    <source>
        <dbReference type="EMBL" id="EHR34113.1"/>
    </source>
</evidence>
<proteinExistence type="predicted"/>
<dbReference type="Gene3D" id="3.10.180.10">
    <property type="entry name" value="2,3-Dihydroxybiphenyl 1,2-Dioxygenase, domain 1"/>
    <property type="match status" value="1"/>
</dbReference>
<keyword evidence="2" id="KW-1185">Reference proteome</keyword>
<dbReference type="HOGENOM" id="CLU_1718667_0_0_9"/>
<dbReference type="RefSeq" id="WP_005398542.1">
    <property type="nucleotide sequence ID" value="NZ_JH601088.1"/>
</dbReference>
<dbReference type="PANTHER" id="PTHR36110:SF3">
    <property type="entry name" value="VOC DOMAIN-CONTAINING PROTEIN"/>
    <property type="match status" value="1"/>
</dbReference>
<protein>
    <submittedName>
        <fullName evidence="1">Uncharacterized protein</fullName>
    </submittedName>
</protein>
<reference evidence="1 2" key="1">
    <citation type="submission" date="2012-01" db="EMBL/GenBank/DDBJ databases">
        <title>The Genome Sequence of Helcococcus kunzii ATCC 51366.</title>
        <authorList>
            <consortium name="The Broad Institute Genome Sequencing Platform"/>
            <person name="Earl A."/>
            <person name="Ward D."/>
            <person name="Feldgarden M."/>
            <person name="Gevers D."/>
            <person name="Huys G."/>
            <person name="Young S.K."/>
            <person name="Zeng Q."/>
            <person name="Gargeya S."/>
            <person name="Fitzgerald M."/>
            <person name="Haas B."/>
            <person name="Abouelleil A."/>
            <person name="Alvarado L."/>
            <person name="Arachchi H.M."/>
            <person name="Berlin A."/>
            <person name="Chapman S.B."/>
            <person name="Gearin G."/>
            <person name="Goldberg J."/>
            <person name="Griggs A."/>
            <person name="Gujja S."/>
            <person name="Hansen M."/>
            <person name="Heiman D."/>
            <person name="Howarth C."/>
            <person name="Larimer J."/>
            <person name="Lui A."/>
            <person name="MacDonald P.J.P."/>
            <person name="McCowen C."/>
            <person name="Montmayeur A."/>
            <person name="Murphy C."/>
            <person name="Neiman D."/>
            <person name="Pearson M."/>
            <person name="Priest M."/>
            <person name="Roberts A."/>
            <person name="Saif S."/>
            <person name="Shea T."/>
            <person name="Sisk P."/>
            <person name="Stolte C."/>
            <person name="Sykes S."/>
            <person name="Wortman J."/>
            <person name="Nusbaum C."/>
            <person name="Birren B."/>
        </authorList>
    </citation>
    <scope>NUCLEOTIDE SEQUENCE [LARGE SCALE GENOMIC DNA]</scope>
    <source>
        <strain evidence="1 2">ATCC 51366</strain>
    </source>
</reference>
<organism evidence="1 2">
    <name type="scientific">Helcococcus kunzii ATCC 51366</name>
    <dbReference type="NCBI Taxonomy" id="883114"/>
    <lineage>
        <taxon>Bacteria</taxon>
        <taxon>Bacillati</taxon>
        <taxon>Bacillota</taxon>
        <taxon>Tissierellia</taxon>
        <taxon>Tissierellales</taxon>
        <taxon>Peptoniphilaceae</taxon>
        <taxon>Helcococcus</taxon>
    </lineage>
</organism>
<dbReference type="InterPro" id="IPR029068">
    <property type="entry name" value="Glyas_Bleomycin-R_OHBP_Dase"/>
</dbReference>
<name>H3NNY8_9FIRM</name>
<dbReference type="InterPro" id="IPR052537">
    <property type="entry name" value="Extradiol_RC_dioxygenase"/>
</dbReference>
<accession>H3NNY8</accession>
<dbReference type="AlphaFoldDB" id="H3NNY8"/>
<dbReference type="eggNOG" id="COG0346">
    <property type="taxonomic scope" value="Bacteria"/>
</dbReference>
<gene>
    <name evidence="1" type="ORF">HMPREF9709_01049</name>
</gene>
<comment type="caution">
    <text evidence="1">The sequence shown here is derived from an EMBL/GenBank/DDBJ whole genome shotgun (WGS) entry which is preliminary data.</text>
</comment>
<dbReference type="SUPFAM" id="SSF54593">
    <property type="entry name" value="Glyoxalase/Bleomycin resistance protein/Dihydroxybiphenyl dioxygenase"/>
    <property type="match status" value="1"/>
</dbReference>
<evidence type="ECO:0000313" key="2">
    <source>
        <dbReference type="Proteomes" id="UP000004191"/>
    </source>
</evidence>
<dbReference type="PATRIC" id="fig|883114.3.peg.1039"/>
<dbReference type="GeneID" id="96999928"/>
<dbReference type="EMBL" id="AGEI01000021">
    <property type="protein sequence ID" value="EHR34113.1"/>
    <property type="molecule type" value="Genomic_DNA"/>
</dbReference>
<sequence>MKTILEEVYGYKETQTEDKFHLFEIDKGGNGASIYVEDDTESPRQRPGYGAIHHFAMRVDDQDALNYWFEFYNKHGFRSSGLVDRFYFGALYARIYPQILIELSTEGPGFIDYQESNEILGEKLALPPKFEPYREQIEQMIEPIDTVRSDKVFEKEYLDFK</sequence>
<dbReference type="STRING" id="883114.HMPREF9709_01049"/>
<dbReference type="PANTHER" id="PTHR36110">
    <property type="entry name" value="RING-CLEAVING DIOXYGENASE MHQE-RELATED"/>
    <property type="match status" value="1"/>
</dbReference>
<dbReference type="Proteomes" id="UP000004191">
    <property type="component" value="Unassembled WGS sequence"/>
</dbReference>